<gene>
    <name evidence="15" type="ORF">GRI75_11835</name>
</gene>
<organism evidence="15 16">
    <name type="scientific">Croceibacterium soli</name>
    <dbReference type="NCBI Taxonomy" id="1739690"/>
    <lineage>
        <taxon>Bacteria</taxon>
        <taxon>Pseudomonadati</taxon>
        <taxon>Pseudomonadota</taxon>
        <taxon>Alphaproteobacteria</taxon>
        <taxon>Sphingomonadales</taxon>
        <taxon>Erythrobacteraceae</taxon>
        <taxon>Croceibacterium</taxon>
    </lineage>
</organism>
<dbReference type="SUPFAM" id="SSF56935">
    <property type="entry name" value="Porins"/>
    <property type="match status" value="1"/>
</dbReference>
<evidence type="ECO:0000256" key="1">
    <source>
        <dbReference type="ARBA" id="ARBA00004571"/>
    </source>
</evidence>
<evidence type="ECO:0000256" key="2">
    <source>
        <dbReference type="ARBA" id="ARBA00022448"/>
    </source>
</evidence>
<evidence type="ECO:0000259" key="14">
    <source>
        <dbReference type="Pfam" id="PF07715"/>
    </source>
</evidence>
<dbReference type="AlphaFoldDB" id="A0A6I4UTT8"/>
<evidence type="ECO:0000256" key="3">
    <source>
        <dbReference type="ARBA" id="ARBA00022452"/>
    </source>
</evidence>
<keyword evidence="15" id="KW-0675">Receptor</keyword>
<keyword evidence="3 9" id="KW-1134">Transmembrane beta strand</keyword>
<keyword evidence="4 9" id="KW-0812">Transmembrane</keyword>
<keyword evidence="6 11" id="KW-0798">TonB box</keyword>
<proteinExistence type="inferred from homology"/>
<feature type="domain" description="TonB-dependent receptor-like beta-barrel" evidence="13">
    <location>
        <begin position="514"/>
        <end position="779"/>
    </location>
</feature>
<evidence type="ECO:0000256" key="5">
    <source>
        <dbReference type="ARBA" id="ARBA00022729"/>
    </source>
</evidence>
<evidence type="ECO:0000256" key="4">
    <source>
        <dbReference type="ARBA" id="ARBA00022692"/>
    </source>
</evidence>
<keyword evidence="16" id="KW-1185">Reference proteome</keyword>
<protein>
    <submittedName>
        <fullName evidence="15">TonB-dependent receptor</fullName>
    </submittedName>
</protein>
<dbReference type="PANTHER" id="PTHR47234">
    <property type="match status" value="1"/>
</dbReference>
<feature type="region of interest" description="Disordered" evidence="12">
    <location>
        <begin position="133"/>
        <end position="152"/>
    </location>
</feature>
<dbReference type="GO" id="GO:0009279">
    <property type="term" value="C:cell outer membrane"/>
    <property type="evidence" value="ECO:0007669"/>
    <property type="project" value="UniProtKB-SubCell"/>
</dbReference>
<dbReference type="Pfam" id="PF00593">
    <property type="entry name" value="TonB_dep_Rec_b-barrel"/>
    <property type="match status" value="2"/>
</dbReference>
<evidence type="ECO:0000256" key="10">
    <source>
        <dbReference type="PROSITE-ProRule" id="PRU10144"/>
    </source>
</evidence>
<dbReference type="PANTHER" id="PTHR47234:SF2">
    <property type="entry name" value="TONB-DEPENDENT RECEPTOR"/>
    <property type="match status" value="1"/>
</dbReference>
<dbReference type="InterPro" id="IPR010917">
    <property type="entry name" value="TonB_rcpt_CS"/>
</dbReference>
<feature type="domain" description="TonB-dependent receptor plug" evidence="14">
    <location>
        <begin position="103"/>
        <end position="217"/>
    </location>
</feature>
<comment type="similarity">
    <text evidence="9 11">Belongs to the TonB-dependent receptor family.</text>
</comment>
<evidence type="ECO:0000313" key="15">
    <source>
        <dbReference type="EMBL" id="MXP42330.1"/>
    </source>
</evidence>
<comment type="subcellular location">
    <subcellularLocation>
        <location evidence="1 9">Cell outer membrane</location>
        <topology evidence="1 9">Multi-pass membrane protein</topology>
    </subcellularLocation>
</comment>
<evidence type="ECO:0000256" key="12">
    <source>
        <dbReference type="SAM" id="MobiDB-lite"/>
    </source>
</evidence>
<name>A0A6I4UTT8_9SPHN</name>
<dbReference type="OrthoDB" id="7614575at2"/>
<dbReference type="EMBL" id="WTYK01000007">
    <property type="protein sequence ID" value="MXP42330.1"/>
    <property type="molecule type" value="Genomic_DNA"/>
</dbReference>
<dbReference type="PROSITE" id="PS52016">
    <property type="entry name" value="TONB_DEPENDENT_REC_3"/>
    <property type="match status" value="1"/>
</dbReference>
<evidence type="ECO:0000256" key="11">
    <source>
        <dbReference type="RuleBase" id="RU003357"/>
    </source>
</evidence>
<evidence type="ECO:0000259" key="13">
    <source>
        <dbReference type="Pfam" id="PF00593"/>
    </source>
</evidence>
<dbReference type="InterPro" id="IPR037066">
    <property type="entry name" value="Plug_dom_sf"/>
</dbReference>
<sequence>MPRRATALGAHLRKNQAAAARPLTIVRRELEVRSLQTTRNTAFKAVLLAGGAGIVALAQPALAQDVEQEGDPIDAAVVADSSQASTGIVVTGSRIQRQDFQANSPIVTVGEELLQNSSTSSVEVNLNKLPQFTPEKTPTQGGDIQATPTNTPGSATVSLRGIGSNRNLVLIDGRRATPGNASMAVDINTIPSAAIERVEIISGGASSTYGADAVGGVVNFILKKNFEGLEFDAQGGITEHGDGEEYSISGIMGTDFADGRGNISIAMSTAERKPSLRVDRDYFRDVMADPDVGGNYFFPIYSGIQQTGANPQYQEVLNSMFPNRPPNTNVSATGTLYFLGNTPFTFGNSAAGFSGVSNFPESLVDQQLTKRSSLGTLSQNFQEDYINLPLTRYNFYLRGSYEINDWVSVIGQGYFNKSETATVQQPGPIVGGWNVIVPRYANDAEYLPANLVALLNARGATVTRGENETEAAYQARIAQVGCGVGTPDENDFVSGASCAYSPTGYVPGLGNREVFTDQFTYNLLTGFEGNIPGSDWTWDATVQRGESVTNSLTTGTASLERLRAVMSAPRFGAGFSRVGNPTGGGFGANAATCTSGLNPFDPNLVVSQDCIDAIEAPLKETGIMVQTVVEANFQGKAFQLPAGDVRTAFGATYRKNAYEFLEDNLKERDSAFNDQILGIYPARSIDESISSKEVYGEVSVPLIHDTPGIQMLELIGGARYSDSSQTGGSTTWKIEANWEVTDWLRFRGGYNKAERAPNIGELYSFTQNFGLLTGGDACSIGNPFSYSANPANANGAQVRQLCAALMDKTQIPGQPLNSVSFYGNGLSPNDPNYIAPSAGATSTSTAPGFAFPYFVGNPNLEAEKAKTITLGAVIESPFSGIFNAMRLTLDYYNIEVEDAIGLQSGQTLQQLCLDPAFNPTFDPNTFFCNNFARGTGGGIGAVQLAYTNTGAFKTEGIDAQFDWNFEAGPGRVSLNTVFNYLISLKSSPFYSGIPEESRAPFVEYAGTFLSPDSGLSTNGAYRWKTFTTVSYALDRVRVGLQWQHLPAIDSGTTNTGYPAYDLFSLNSSYDVTENVRLRFGIDNLFDKAPPFGNANPNANPAFFQLPGGGLNTNNYDALGRRFFVGANMKF</sequence>
<feature type="domain" description="TonB-dependent receptor-like beta-barrel" evidence="13">
    <location>
        <begin position="835"/>
        <end position="1084"/>
    </location>
</feature>
<evidence type="ECO:0000256" key="9">
    <source>
        <dbReference type="PROSITE-ProRule" id="PRU01360"/>
    </source>
</evidence>
<dbReference type="PROSITE" id="PS01156">
    <property type="entry name" value="TONB_DEPENDENT_REC_2"/>
    <property type="match status" value="1"/>
</dbReference>
<keyword evidence="5" id="KW-0732">Signal</keyword>
<evidence type="ECO:0000256" key="6">
    <source>
        <dbReference type="ARBA" id="ARBA00023077"/>
    </source>
</evidence>
<evidence type="ECO:0000256" key="7">
    <source>
        <dbReference type="ARBA" id="ARBA00023136"/>
    </source>
</evidence>
<keyword evidence="7 9" id="KW-0472">Membrane</keyword>
<feature type="short sequence motif" description="TonB C-terminal box" evidence="10">
    <location>
        <begin position="1113"/>
        <end position="1130"/>
    </location>
</feature>
<dbReference type="InterPro" id="IPR039426">
    <property type="entry name" value="TonB-dep_rcpt-like"/>
</dbReference>
<evidence type="ECO:0000256" key="8">
    <source>
        <dbReference type="ARBA" id="ARBA00023237"/>
    </source>
</evidence>
<reference evidence="15 16" key="1">
    <citation type="submission" date="2019-12" db="EMBL/GenBank/DDBJ databases">
        <title>Genomic-based taxomic classification of the family Erythrobacteraceae.</title>
        <authorList>
            <person name="Xu L."/>
        </authorList>
    </citation>
    <scope>NUCLEOTIDE SEQUENCE [LARGE SCALE GENOMIC DNA]</scope>
    <source>
        <strain evidence="15 16">MCCC 1K02066</strain>
    </source>
</reference>
<dbReference type="InterPro" id="IPR036942">
    <property type="entry name" value="Beta-barrel_TonB_sf"/>
</dbReference>
<dbReference type="InterPro" id="IPR012910">
    <property type="entry name" value="Plug_dom"/>
</dbReference>
<dbReference type="Gene3D" id="2.170.130.10">
    <property type="entry name" value="TonB-dependent receptor, plug domain"/>
    <property type="match status" value="1"/>
</dbReference>
<dbReference type="Pfam" id="PF07715">
    <property type="entry name" value="Plug"/>
    <property type="match status" value="1"/>
</dbReference>
<dbReference type="Gene3D" id="2.40.170.20">
    <property type="entry name" value="TonB-dependent receptor, beta-barrel domain"/>
    <property type="match status" value="1"/>
</dbReference>
<accession>A0A6I4UTT8</accession>
<evidence type="ECO:0000313" key="16">
    <source>
        <dbReference type="Proteomes" id="UP000469159"/>
    </source>
</evidence>
<dbReference type="InterPro" id="IPR000531">
    <property type="entry name" value="Beta-barrel_TonB"/>
</dbReference>
<keyword evidence="8 9" id="KW-0998">Cell outer membrane</keyword>
<keyword evidence="2 9" id="KW-0813">Transport</keyword>
<dbReference type="Proteomes" id="UP000469159">
    <property type="component" value="Unassembled WGS sequence"/>
</dbReference>
<comment type="caution">
    <text evidence="15">The sequence shown here is derived from an EMBL/GenBank/DDBJ whole genome shotgun (WGS) entry which is preliminary data.</text>
</comment>